<dbReference type="EMBL" id="CAACVG010007092">
    <property type="protein sequence ID" value="VEN43616.1"/>
    <property type="molecule type" value="Genomic_DNA"/>
</dbReference>
<name>A0A653C767_CALMS</name>
<dbReference type="CDD" id="cd12232">
    <property type="entry name" value="RRM3_U2AF65"/>
    <property type="match status" value="1"/>
</dbReference>
<accession>A0A653C767</accession>
<dbReference type="OrthoDB" id="5962029at2759"/>
<protein>
    <recommendedName>
        <fullName evidence="3">Reverse transcriptase zinc-binding domain-containing protein</fullName>
    </recommendedName>
</protein>
<proteinExistence type="predicted"/>
<dbReference type="Proteomes" id="UP000410492">
    <property type="component" value="Unassembled WGS sequence"/>
</dbReference>
<gene>
    <name evidence="1" type="ORF">CALMAC_LOCUS6705</name>
</gene>
<organism evidence="1 2">
    <name type="scientific">Callosobruchus maculatus</name>
    <name type="common">Southern cowpea weevil</name>
    <name type="synonym">Pulse bruchid</name>
    <dbReference type="NCBI Taxonomy" id="64391"/>
    <lineage>
        <taxon>Eukaryota</taxon>
        <taxon>Metazoa</taxon>
        <taxon>Ecdysozoa</taxon>
        <taxon>Arthropoda</taxon>
        <taxon>Hexapoda</taxon>
        <taxon>Insecta</taxon>
        <taxon>Pterygota</taxon>
        <taxon>Neoptera</taxon>
        <taxon>Endopterygota</taxon>
        <taxon>Coleoptera</taxon>
        <taxon>Polyphaga</taxon>
        <taxon>Cucujiformia</taxon>
        <taxon>Chrysomeloidea</taxon>
        <taxon>Chrysomelidae</taxon>
        <taxon>Bruchinae</taxon>
        <taxon>Bruchini</taxon>
        <taxon>Callosobruchus</taxon>
    </lineage>
</organism>
<evidence type="ECO:0008006" key="3">
    <source>
        <dbReference type="Google" id="ProtNLM"/>
    </source>
</evidence>
<sequence length="384" mass="44212">MNLFVNGDISTMHLFQVTPDELKDEEEYEDILEDIKEECNKYGVVRSIEIPRPIEGVEVPGCGKWSHTDIENIHILIRIELTKHRMPHPNACKEMLLIDRKLGGRGIIDIQSLRTTQIQTLKHFFHSKQTNLHKAIVKADKNYTQLNLSYPDHDGQLFPETEGFMLATQDQVIATQNYKKYIIKDPSITDDNCRKCHQQKETIDHITSGCKTLAGTEYTARHISAAKVIHQALATTNKLIENTYPYYNYTPTSVLENDRYKLYWDVEIHTDKTIPANRPDILQSKADKMTYLIDIAIPNNVNIRNTYAGKISKYTDPAMEIKRLWKQNKVTTVLLIMSVSGLTPNTFTQHLQQLGLDEKLHKVFQKSVILKTCNIVRSFLNSDK</sequence>
<dbReference type="FunFam" id="3.30.70.330:FF:000097">
    <property type="entry name" value="U2 snRNP auxiliary factor large subunit"/>
    <property type="match status" value="1"/>
</dbReference>
<evidence type="ECO:0000313" key="2">
    <source>
        <dbReference type="Proteomes" id="UP000410492"/>
    </source>
</evidence>
<dbReference type="PANTHER" id="PTHR35450">
    <property type="entry name" value="REVERSE TRANSCRIPTASE DOMAIN-CONTAINING PROTEIN"/>
    <property type="match status" value="1"/>
</dbReference>
<keyword evidence="2" id="KW-1185">Reference proteome</keyword>
<dbReference type="PANTHER" id="PTHR35450:SF2">
    <property type="entry name" value="REVERSE TRANSCRIPTASE DOMAIN-CONTAINING PROTEIN"/>
    <property type="match status" value="1"/>
</dbReference>
<dbReference type="Gene3D" id="3.30.70.330">
    <property type="match status" value="1"/>
</dbReference>
<reference evidence="1 2" key="1">
    <citation type="submission" date="2019-01" db="EMBL/GenBank/DDBJ databases">
        <authorList>
            <person name="Sayadi A."/>
        </authorList>
    </citation>
    <scope>NUCLEOTIDE SEQUENCE [LARGE SCALE GENOMIC DNA]</scope>
</reference>
<dbReference type="AlphaFoldDB" id="A0A653C767"/>
<dbReference type="InterPro" id="IPR012677">
    <property type="entry name" value="Nucleotide-bd_a/b_plait_sf"/>
</dbReference>
<evidence type="ECO:0000313" key="1">
    <source>
        <dbReference type="EMBL" id="VEN43616.1"/>
    </source>
</evidence>